<dbReference type="PANTHER" id="PTHR43108:SF6">
    <property type="entry name" value="N-SULPHOGLUCOSAMINE SULPHOHYDROLASE"/>
    <property type="match status" value="1"/>
</dbReference>
<dbReference type="InterPro" id="IPR032506">
    <property type="entry name" value="SGSH_C"/>
</dbReference>
<feature type="domain" description="N-sulphoglucosamine sulphohydrolase C-terminal" evidence="6">
    <location>
        <begin position="442"/>
        <end position="496"/>
    </location>
</feature>
<evidence type="ECO:0008006" key="8">
    <source>
        <dbReference type="Google" id="ProtNLM"/>
    </source>
</evidence>
<evidence type="ECO:0000259" key="6">
    <source>
        <dbReference type="Pfam" id="PF16347"/>
    </source>
</evidence>
<keyword evidence="3" id="KW-0378">Hydrolase</keyword>
<keyword evidence="4" id="KW-0325">Glycoprotein</keyword>
<dbReference type="Pfam" id="PF00884">
    <property type="entry name" value="Sulfatase"/>
    <property type="match status" value="1"/>
</dbReference>
<dbReference type="PANTHER" id="PTHR43108">
    <property type="entry name" value="N-ACETYLGLUCOSAMINE-6-SULFATASE FAMILY MEMBER"/>
    <property type="match status" value="1"/>
</dbReference>
<evidence type="ECO:0000313" key="7">
    <source>
        <dbReference type="EMBL" id="SVA48090.1"/>
    </source>
</evidence>
<dbReference type="PROSITE" id="PS00149">
    <property type="entry name" value="SULFATASE_2"/>
    <property type="match status" value="1"/>
</dbReference>
<dbReference type="InterPro" id="IPR024607">
    <property type="entry name" value="Sulfatase_CS"/>
</dbReference>
<reference evidence="7" key="1">
    <citation type="submission" date="2018-05" db="EMBL/GenBank/DDBJ databases">
        <authorList>
            <person name="Lanie J.A."/>
            <person name="Ng W.-L."/>
            <person name="Kazmierczak K.M."/>
            <person name="Andrzejewski T.M."/>
            <person name="Davidsen T.M."/>
            <person name="Wayne K.J."/>
            <person name="Tettelin H."/>
            <person name="Glass J.I."/>
            <person name="Rusch D."/>
            <person name="Podicherti R."/>
            <person name="Tsui H.-C.T."/>
            <person name="Winkler M.E."/>
        </authorList>
    </citation>
    <scope>NUCLEOTIDE SEQUENCE</scope>
</reference>
<dbReference type="AlphaFoldDB" id="A0A381W6B0"/>
<sequence length="501" mass="56387">MIGGLFAMRKLDTALTFFSSARYLWTAIAVFSVGLEIPRVVAQPVQPNFVVVLVDDMRWDDFGAGGHPFVQTPNIDRVAKEGVLFTNAFTTTPLCSPARASFLTGLYSHTHGIIDNTDRTARSRQLKTFPQSLDAAGYDTAFVGKWHMGSDGSRRPGFDYWVSLSGQGSNEDPLLTEGDTQKLVTGHVTDIFTERAVDFLEMARDRPFLLYFSHKALHPDPRLGLVEGGFIAAERHRGIYDDYHIMRRPSAGIPPFDKPALMRKIEGLPPLGLDTSTSDRTIRDRLEMMTGVDESVGQLLEVLEGRGELDNTVFVITSDHGYFYGEHGLNPQRRLAYEETARIPMIIRYPALIGAGQREERIALNIDLAPTVLDLAGRPGVDTLQGRSLVPLLSGEVSEWRSNFLIEHHTDPPSYLGQATDSLADAPRQVSEFVRVRDMGYKAVRGKRYKYIQYVELEHMDELYDLESDPYELENLVELEHAQPIIREMREQLSRLLEETQ</sequence>
<dbReference type="Gene3D" id="3.40.720.10">
    <property type="entry name" value="Alkaline Phosphatase, subunit A"/>
    <property type="match status" value="1"/>
</dbReference>
<feature type="domain" description="Sulfatase N-terminal" evidence="5">
    <location>
        <begin position="47"/>
        <end position="377"/>
    </location>
</feature>
<evidence type="ECO:0000259" key="5">
    <source>
        <dbReference type="Pfam" id="PF00884"/>
    </source>
</evidence>
<dbReference type="EMBL" id="UINC01010843">
    <property type="protein sequence ID" value="SVA48090.1"/>
    <property type="molecule type" value="Genomic_DNA"/>
</dbReference>
<dbReference type="PROSITE" id="PS00523">
    <property type="entry name" value="SULFATASE_1"/>
    <property type="match status" value="1"/>
</dbReference>
<organism evidence="7">
    <name type="scientific">marine metagenome</name>
    <dbReference type="NCBI Taxonomy" id="408172"/>
    <lineage>
        <taxon>unclassified sequences</taxon>
        <taxon>metagenomes</taxon>
        <taxon>ecological metagenomes</taxon>
    </lineage>
</organism>
<keyword evidence="2" id="KW-0732">Signal</keyword>
<dbReference type="SUPFAM" id="SSF53649">
    <property type="entry name" value="Alkaline phosphatase-like"/>
    <property type="match status" value="1"/>
</dbReference>
<dbReference type="GO" id="GO:0016787">
    <property type="term" value="F:hydrolase activity"/>
    <property type="evidence" value="ECO:0007669"/>
    <property type="project" value="UniProtKB-KW"/>
</dbReference>
<evidence type="ECO:0000256" key="4">
    <source>
        <dbReference type="ARBA" id="ARBA00023180"/>
    </source>
</evidence>
<proteinExistence type="inferred from homology"/>
<gene>
    <name evidence="7" type="ORF">METZ01_LOCUS100944</name>
</gene>
<evidence type="ECO:0000256" key="1">
    <source>
        <dbReference type="ARBA" id="ARBA00008779"/>
    </source>
</evidence>
<dbReference type="Pfam" id="PF16347">
    <property type="entry name" value="SGSH_C"/>
    <property type="match status" value="1"/>
</dbReference>
<protein>
    <recommendedName>
        <fullName evidence="8">Sulfatase N-terminal domain-containing protein</fullName>
    </recommendedName>
</protein>
<evidence type="ECO:0000256" key="3">
    <source>
        <dbReference type="ARBA" id="ARBA00022801"/>
    </source>
</evidence>
<dbReference type="InterPro" id="IPR017850">
    <property type="entry name" value="Alkaline_phosphatase_core_sf"/>
</dbReference>
<comment type="similarity">
    <text evidence="1">Belongs to the sulfatase family.</text>
</comment>
<accession>A0A381W6B0</accession>
<evidence type="ECO:0000256" key="2">
    <source>
        <dbReference type="ARBA" id="ARBA00022729"/>
    </source>
</evidence>
<dbReference type="InterPro" id="IPR000917">
    <property type="entry name" value="Sulfatase_N"/>
</dbReference>
<name>A0A381W6B0_9ZZZZ</name>